<dbReference type="KEGG" id="vg:5130576"/>
<proteinExistence type="predicted"/>
<dbReference type="Proteomes" id="UP000001250">
    <property type="component" value="Segment"/>
</dbReference>
<evidence type="ECO:0000313" key="1">
    <source>
        <dbReference type="EMBL" id="ABF22601.1"/>
    </source>
</evidence>
<evidence type="ECO:0000313" key="2">
    <source>
        <dbReference type="Proteomes" id="UP000001250"/>
    </source>
</evidence>
<sequence length="107" mass="12003">MTTTNRNAAILKRTTLLIAGLLLLTGCAKQTTTTITSKTTTPDKIEYNINQDRFTALEFSQWVVDTEPTIEEMEYLIDNRMTAYEASKVIEAANKGMTAEDYIKSNT</sequence>
<keyword evidence="2" id="KW-1185">Reference proteome</keyword>
<organism evidence="1 2">
    <name type="scientific">Lactococcus phage Q54</name>
    <dbReference type="NCBI Taxonomy" id="382685"/>
    <lineage>
        <taxon>Viruses</taxon>
        <taxon>Duplodnaviria</taxon>
        <taxon>Heunggongvirae</taxon>
        <taxon>Uroviricota</taxon>
        <taxon>Caudoviricetes</taxon>
        <taxon>Questintvirus</taxon>
        <taxon>Questintvirus Q54</taxon>
    </lineage>
</organism>
<reference evidence="1 2" key="1">
    <citation type="journal article" date="2006" name="J. Bacteriol.">
        <title>Genome sequence and global gene expression of Q54, a new phage species linking the 936 and c2 phage species of Lactococcus lactis.</title>
        <authorList>
            <person name="Fortier L.C."/>
            <person name="Bransi A."/>
            <person name="Moineau S."/>
        </authorList>
    </citation>
    <scope>NUCLEOTIDE SEQUENCE</scope>
</reference>
<protein>
    <submittedName>
        <fullName evidence="1">Uncharacterized protein</fullName>
    </submittedName>
</protein>
<accession>Q0GXS5</accession>
<dbReference type="EMBL" id="DQ490056">
    <property type="protein sequence ID" value="ABF22601.1"/>
    <property type="molecule type" value="Genomic_DNA"/>
</dbReference>
<name>Q0GXS5_9CAUD</name>
<dbReference type="GeneID" id="5130576"/>
<dbReference type="RefSeq" id="YP_762616.1">
    <property type="nucleotide sequence ID" value="NC_008364.1"/>
</dbReference>
<dbReference type="PROSITE" id="PS51257">
    <property type="entry name" value="PROKAR_LIPOPROTEIN"/>
    <property type="match status" value="1"/>
</dbReference>